<organism evidence="1 2">
    <name type="scientific">Vogesella indigofera</name>
    <name type="common">Pseudomonas indigofera</name>
    <dbReference type="NCBI Taxonomy" id="45465"/>
    <lineage>
        <taxon>Bacteria</taxon>
        <taxon>Pseudomonadati</taxon>
        <taxon>Pseudomonadota</taxon>
        <taxon>Betaproteobacteria</taxon>
        <taxon>Neisseriales</taxon>
        <taxon>Chromobacteriaceae</taxon>
        <taxon>Vogesella</taxon>
    </lineage>
</organism>
<reference evidence="1 2" key="1">
    <citation type="submission" date="2023-01" db="EMBL/GenBank/DDBJ databases">
        <title>Novel species of the genus Vogesella isolated from rivers.</title>
        <authorList>
            <person name="Lu H."/>
        </authorList>
    </citation>
    <scope>NUCLEOTIDE SEQUENCE [LARGE SCALE GENOMIC DNA]</scope>
    <source>
        <strain evidence="1 2">SH7W</strain>
    </source>
</reference>
<sequence length="300" mass="33863">MALKTCEFEEAEYRGPLFNQLSTSSLLWEPGQVFEKHIGIDHALFTTHAYLHALHGHNMPLDGVVLSRYNWDYIWAVRRSKKKLPSFRLNVFIQAKRPQYGRYAPKVLKAKGLKSPYWRFEVTPHQQVALEKLQQRLNSRAIVCYACPAFHKESILHKWTVQPQIVENSTFPDVATLSGHSAWNFSEPGARGVANIDPTASDAPSLLERVSLLIERGGQESGTAVEELQFLSQAVKLAMESVSDEATHIQARFFEGARTLQEIASEFANGEEREALAAYATVLHFCYLNRLKWLVAGHAG</sequence>
<proteinExistence type="predicted"/>
<name>A0ABT5I1E4_VOGIN</name>
<protein>
    <submittedName>
        <fullName evidence="1">Uncharacterized protein</fullName>
    </submittedName>
</protein>
<accession>A0ABT5I1E4</accession>
<dbReference type="Proteomes" id="UP001221566">
    <property type="component" value="Unassembled WGS sequence"/>
</dbReference>
<gene>
    <name evidence="1" type="ORF">PQU93_04245</name>
</gene>
<dbReference type="EMBL" id="JAQQKY010000001">
    <property type="protein sequence ID" value="MDC7689990.1"/>
    <property type="molecule type" value="Genomic_DNA"/>
</dbReference>
<dbReference type="RefSeq" id="WP_255907856.1">
    <property type="nucleotide sequence ID" value="NZ_JAQQKY010000001.1"/>
</dbReference>
<evidence type="ECO:0000313" key="2">
    <source>
        <dbReference type="Proteomes" id="UP001221566"/>
    </source>
</evidence>
<evidence type="ECO:0000313" key="1">
    <source>
        <dbReference type="EMBL" id="MDC7689990.1"/>
    </source>
</evidence>
<keyword evidence="2" id="KW-1185">Reference proteome</keyword>
<comment type="caution">
    <text evidence="1">The sequence shown here is derived from an EMBL/GenBank/DDBJ whole genome shotgun (WGS) entry which is preliminary data.</text>
</comment>